<dbReference type="SMART" id="SM00481">
    <property type="entry name" value="POLIIIAc"/>
    <property type="match status" value="1"/>
</dbReference>
<reference evidence="2 3" key="1">
    <citation type="submission" date="2016-11" db="EMBL/GenBank/DDBJ databases">
        <authorList>
            <person name="Jaros S."/>
            <person name="Januszkiewicz K."/>
            <person name="Wedrychowicz H."/>
        </authorList>
    </citation>
    <scope>NUCLEOTIDE SEQUENCE [LARGE SCALE GENOMIC DNA]</scope>
    <source>
        <strain evidence="2 3">DSM 17477</strain>
    </source>
</reference>
<protein>
    <recommendedName>
        <fullName evidence="1">Polymerase/histidinol phosphatase N-terminal domain-containing protein</fullName>
    </recommendedName>
</protein>
<dbReference type="Pfam" id="PF02811">
    <property type="entry name" value="PHP"/>
    <property type="match status" value="1"/>
</dbReference>
<name>A0A1M6B077_9FIRM</name>
<evidence type="ECO:0000313" key="3">
    <source>
        <dbReference type="Proteomes" id="UP000184052"/>
    </source>
</evidence>
<dbReference type="InterPro" id="IPR016195">
    <property type="entry name" value="Pol/histidinol_Pase-like"/>
</dbReference>
<dbReference type="Gene3D" id="3.20.20.140">
    <property type="entry name" value="Metal-dependent hydrolases"/>
    <property type="match status" value="1"/>
</dbReference>
<dbReference type="STRING" id="1121476.SAMN02745751_00304"/>
<dbReference type="GO" id="GO:0035312">
    <property type="term" value="F:5'-3' DNA exonuclease activity"/>
    <property type="evidence" value="ECO:0007669"/>
    <property type="project" value="TreeGrafter"/>
</dbReference>
<proteinExistence type="predicted"/>
<dbReference type="PANTHER" id="PTHR42924">
    <property type="entry name" value="EXONUCLEASE"/>
    <property type="match status" value="1"/>
</dbReference>
<dbReference type="InterPro" id="IPR003141">
    <property type="entry name" value="Pol/His_phosphatase_N"/>
</dbReference>
<evidence type="ECO:0000313" key="2">
    <source>
        <dbReference type="EMBL" id="SHI41873.1"/>
    </source>
</evidence>
<evidence type="ECO:0000259" key="1">
    <source>
        <dbReference type="SMART" id="SM00481"/>
    </source>
</evidence>
<keyword evidence="3" id="KW-1185">Reference proteome</keyword>
<dbReference type="CDD" id="cd07438">
    <property type="entry name" value="PHP_HisPPase_AMP"/>
    <property type="match status" value="1"/>
</dbReference>
<dbReference type="Proteomes" id="UP000184052">
    <property type="component" value="Unassembled WGS sequence"/>
</dbReference>
<dbReference type="AlphaFoldDB" id="A0A1M6B077"/>
<dbReference type="InterPro" id="IPR052018">
    <property type="entry name" value="PHP_domain"/>
</dbReference>
<feature type="domain" description="Polymerase/histidinol phosphatase N-terminal" evidence="1">
    <location>
        <begin position="3"/>
        <end position="68"/>
    </location>
</feature>
<organism evidence="2 3">
    <name type="scientific">Dethiosulfatibacter aminovorans DSM 17477</name>
    <dbReference type="NCBI Taxonomy" id="1121476"/>
    <lineage>
        <taxon>Bacteria</taxon>
        <taxon>Bacillati</taxon>
        <taxon>Bacillota</taxon>
        <taxon>Tissierellia</taxon>
        <taxon>Dethiosulfatibacter</taxon>
    </lineage>
</organism>
<dbReference type="Gene3D" id="1.10.150.650">
    <property type="match status" value="1"/>
</dbReference>
<dbReference type="EMBL" id="FQZL01000004">
    <property type="protein sequence ID" value="SHI41873.1"/>
    <property type="molecule type" value="Genomic_DNA"/>
</dbReference>
<gene>
    <name evidence="2" type="ORF">SAMN02745751_00304</name>
</gene>
<sequence length="271" mass="30664">MKADFHVHTSNTDCSESPRQVFKTAKENGVTHIAITDHDTLYGQEEHRILAEEFGLTHIPAVEISAYDYENNKACHIVGLNALPGDKDLDIMMKSVTDQRHRNSDAQILRLMALGYDISFDDFIDKRGVHGVYKQHIMDVLRETGYVNDLFGDFYKKMFKNGGPLEMKIEYPSAVEAVKVLRNSGALPVLAHPSLYGNLEILESLIDNGLMGIEAFYPVATEKDREEIFTLAERYGLFISGGSDFHGDYGNHSRFNVGDCYVDNIDFFIRR</sequence>
<accession>A0A1M6B077</accession>
<dbReference type="RefSeq" id="WP_073046017.1">
    <property type="nucleotide sequence ID" value="NZ_FQZL01000004.1"/>
</dbReference>
<dbReference type="PANTHER" id="PTHR42924:SF3">
    <property type="entry name" value="POLYMERASE_HISTIDINOL PHOSPHATASE N-TERMINAL DOMAIN-CONTAINING PROTEIN"/>
    <property type="match status" value="1"/>
</dbReference>
<dbReference type="OrthoDB" id="9791620at2"/>
<dbReference type="InterPro" id="IPR004013">
    <property type="entry name" value="PHP_dom"/>
</dbReference>
<dbReference type="SUPFAM" id="SSF89550">
    <property type="entry name" value="PHP domain-like"/>
    <property type="match status" value="1"/>
</dbReference>
<dbReference type="GO" id="GO:0004534">
    <property type="term" value="F:5'-3' RNA exonuclease activity"/>
    <property type="evidence" value="ECO:0007669"/>
    <property type="project" value="TreeGrafter"/>
</dbReference>